<evidence type="ECO:0000313" key="2">
    <source>
        <dbReference type="EMBL" id="CAB3379970.1"/>
    </source>
</evidence>
<gene>
    <name evidence="2" type="ORF">CLODIP_2_CD09111</name>
</gene>
<dbReference type="AlphaFoldDB" id="A0A8S1DGX8"/>
<evidence type="ECO:0000313" key="3">
    <source>
        <dbReference type="Proteomes" id="UP000494165"/>
    </source>
</evidence>
<keyword evidence="3" id="KW-1185">Reference proteome</keyword>
<feature type="signal peptide" evidence="1">
    <location>
        <begin position="1"/>
        <end position="22"/>
    </location>
</feature>
<reference evidence="2 3" key="1">
    <citation type="submission" date="2020-04" db="EMBL/GenBank/DDBJ databases">
        <authorList>
            <person name="Alioto T."/>
            <person name="Alioto T."/>
            <person name="Gomez Garrido J."/>
        </authorList>
    </citation>
    <scope>NUCLEOTIDE SEQUENCE [LARGE SCALE GENOMIC DNA]</scope>
</reference>
<organism evidence="2 3">
    <name type="scientific">Cloeon dipterum</name>
    <dbReference type="NCBI Taxonomy" id="197152"/>
    <lineage>
        <taxon>Eukaryota</taxon>
        <taxon>Metazoa</taxon>
        <taxon>Ecdysozoa</taxon>
        <taxon>Arthropoda</taxon>
        <taxon>Hexapoda</taxon>
        <taxon>Insecta</taxon>
        <taxon>Pterygota</taxon>
        <taxon>Palaeoptera</taxon>
        <taxon>Ephemeroptera</taxon>
        <taxon>Pisciforma</taxon>
        <taxon>Baetidae</taxon>
        <taxon>Cloeon</taxon>
    </lineage>
</organism>
<dbReference type="EMBL" id="CADEPI010000198">
    <property type="protein sequence ID" value="CAB3379970.1"/>
    <property type="molecule type" value="Genomic_DNA"/>
</dbReference>
<proteinExistence type="predicted"/>
<evidence type="ECO:0000256" key="1">
    <source>
        <dbReference type="SAM" id="SignalP"/>
    </source>
</evidence>
<comment type="caution">
    <text evidence="2">The sequence shown here is derived from an EMBL/GenBank/DDBJ whole genome shotgun (WGS) entry which is preliminary data.</text>
</comment>
<name>A0A8S1DGX8_9INSE</name>
<keyword evidence="1" id="KW-0732">Signal</keyword>
<dbReference type="Proteomes" id="UP000494165">
    <property type="component" value="Unassembled WGS sequence"/>
</dbReference>
<sequence>MAMLLLFASFLVAYFLSPNVTAEEQLDIEESNYKHEFLFGQVENTFDEEVALESRKYRAKFAESISGMRKASNELCQLWPAPFTDGNDC</sequence>
<protein>
    <submittedName>
        <fullName evidence="2">Uncharacterized protein</fullName>
    </submittedName>
</protein>
<accession>A0A8S1DGX8</accession>
<feature type="chain" id="PRO_5035866734" evidence="1">
    <location>
        <begin position="23"/>
        <end position="89"/>
    </location>
</feature>